<evidence type="ECO:0000313" key="6">
    <source>
        <dbReference type="EMBL" id="PMD19782.1"/>
    </source>
</evidence>
<dbReference type="GO" id="GO:0000166">
    <property type="term" value="F:nucleotide binding"/>
    <property type="evidence" value="ECO:0007669"/>
    <property type="project" value="UniProtKB-KW"/>
</dbReference>
<feature type="modified residue" description="1-thioglycine; alternate" evidence="5">
    <location>
        <position position="96"/>
    </location>
</feature>
<dbReference type="AlphaFoldDB" id="A0A2J6Q0J4"/>
<keyword evidence="7" id="KW-1185">Reference proteome</keyword>
<dbReference type="InterPro" id="IPR028887">
    <property type="entry name" value="MOCS2A_euk"/>
</dbReference>
<reference evidence="6 7" key="1">
    <citation type="submission" date="2016-05" db="EMBL/GenBank/DDBJ databases">
        <title>A degradative enzymes factory behind the ericoid mycorrhizal symbiosis.</title>
        <authorList>
            <consortium name="DOE Joint Genome Institute"/>
            <person name="Martino E."/>
            <person name="Morin E."/>
            <person name="Grelet G."/>
            <person name="Kuo A."/>
            <person name="Kohler A."/>
            <person name="Daghino S."/>
            <person name="Barry K."/>
            <person name="Choi C."/>
            <person name="Cichocki N."/>
            <person name="Clum A."/>
            <person name="Copeland A."/>
            <person name="Hainaut M."/>
            <person name="Haridas S."/>
            <person name="Labutti K."/>
            <person name="Lindquist E."/>
            <person name="Lipzen A."/>
            <person name="Khouja H.-R."/>
            <person name="Murat C."/>
            <person name="Ohm R."/>
            <person name="Olson A."/>
            <person name="Spatafora J."/>
            <person name="Veneault-Fourrey C."/>
            <person name="Henrissat B."/>
            <person name="Grigoriev I."/>
            <person name="Martin F."/>
            <person name="Perotto S."/>
        </authorList>
    </citation>
    <scope>NUCLEOTIDE SEQUENCE [LARGE SCALE GENOMIC DNA]</scope>
    <source>
        <strain evidence="6 7">UAMH 7357</strain>
    </source>
</reference>
<evidence type="ECO:0000256" key="4">
    <source>
        <dbReference type="ARBA" id="ARBA00023150"/>
    </source>
</evidence>
<proteinExistence type="inferred from homology"/>
<dbReference type="UniPathway" id="UPA00344"/>
<dbReference type="GO" id="GO:0006777">
    <property type="term" value="P:Mo-molybdopterin cofactor biosynthetic process"/>
    <property type="evidence" value="ECO:0007669"/>
    <property type="project" value="UniProtKB-UniRule"/>
</dbReference>
<protein>
    <recommendedName>
        <fullName evidence="5">Molybdopterin synthase sulfur carrier subunit</fullName>
    </recommendedName>
    <alternativeName>
        <fullName evidence="5">Common component for nitrate reductase and xanthine dehydrogenase protein G</fullName>
    </alternativeName>
    <alternativeName>
        <fullName evidence="5">Molybdenum cofactor synthesis protein 2 small subunit</fullName>
    </alternativeName>
    <alternativeName>
        <fullName evidence="5">Molybdenum cofactor synthesis protein 2A</fullName>
    </alternativeName>
    <alternativeName>
        <fullName evidence="5">Sulfur carrier protein MOCS2A</fullName>
        <shortName evidence="5">MOCS2A</shortName>
    </alternativeName>
</protein>
<dbReference type="STRING" id="1745343.A0A2J6Q0J4"/>
<dbReference type="Gene3D" id="3.10.20.30">
    <property type="match status" value="1"/>
</dbReference>
<comment type="subunit">
    <text evidence="5">Heterotetramer; composed of 2 small (MOCS2A) and 2 large (MOCS2B) subunits.</text>
</comment>
<keyword evidence="4 5" id="KW-0501">Molybdenum cofactor biosynthesis</keyword>
<comment type="similarity">
    <text evidence="5">Belongs to the MoaD family. MOCS2A subfamily.</text>
</comment>
<sequence length="96" mass="10332">MSTSSKAPPGHFKILYFGPAENHTSKSSEDLPAPLPIAKLFSTLEEKYGGIKANLLESCLITVNLEYVDIPENENDEGMVIQEGDEVAIIPPVSSG</sequence>
<feature type="modified residue" description="Glycyl adenylate; alternate" evidence="5">
    <location>
        <position position="96"/>
    </location>
</feature>
<accession>A0A2J6Q0J4</accession>
<dbReference type="PANTHER" id="PTHR33359">
    <property type="entry name" value="MOLYBDOPTERIN SYNTHASE SULFUR CARRIER SUBUNIT"/>
    <property type="match status" value="1"/>
</dbReference>
<dbReference type="CDD" id="cd00754">
    <property type="entry name" value="Ubl_MoaD"/>
    <property type="match status" value="1"/>
</dbReference>
<dbReference type="GO" id="GO:1990133">
    <property type="term" value="C:molybdopterin adenylyltransferase complex"/>
    <property type="evidence" value="ECO:0007669"/>
    <property type="project" value="TreeGrafter"/>
</dbReference>
<dbReference type="Proteomes" id="UP000235672">
    <property type="component" value="Unassembled WGS sequence"/>
</dbReference>
<dbReference type="SUPFAM" id="SSF54285">
    <property type="entry name" value="MoaD/ThiS"/>
    <property type="match status" value="1"/>
</dbReference>
<dbReference type="InterPro" id="IPR044672">
    <property type="entry name" value="MOCS2A"/>
</dbReference>
<evidence type="ECO:0000256" key="3">
    <source>
        <dbReference type="ARBA" id="ARBA00022741"/>
    </source>
</evidence>
<evidence type="ECO:0000256" key="5">
    <source>
        <dbReference type="HAMAP-Rule" id="MF_03051"/>
    </source>
</evidence>
<comment type="function">
    <text evidence="5">Acts as a sulfur carrier required for molybdopterin biosynthesis. Component of the molybdopterin synthase complex that catalyzes the conversion of precursor Z into molybdopterin by mediating the incorporation of 2 sulfur atoms into precursor Z to generate a dithiolene group. In the complex, serves as sulfur donor by being thiocarboxylated (-COSH) at its C-terminus by UBA4. After interaction with MOCS2B, the sulfur is then transferred to precursor Z to form molybdopterin.</text>
</comment>
<comment type="pathway">
    <text evidence="5">Cofactor biosynthesis; molybdopterin biosynthesis.</text>
</comment>
<dbReference type="OrthoDB" id="5595860at2759"/>
<keyword evidence="1 5" id="KW-0963">Cytoplasm</keyword>
<dbReference type="InterPro" id="IPR003749">
    <property type="entry name" value="ThiS/MoaD-like"/>
</dbReference>
<keyword evidence="2 5" id="KW-0597">Phosphoprotein</keyword>
<organism evidence="6 7">
    <name type="scientific">Hyaloscypha hepaticicola</name>
    <dbReference type="NCBI Taxonomy" id="2082293"/>
    <lineage>
        <taxon>Eukaryota</taxon>
        <taxon>Fungi</taxon>
        <taxon>Dikarya</taxon>
        <taxon>Ascomycota</taxon>
        <taxon>Pezizomycotina</taxon>
        <taxon>Leotiomycetes</taxon>
        <taxon>Helotiales</taxon>
        <taxon>Hyaloscyphaceae</taxon>
        <taxon>Hyaloscypha</taxon>
    </lineage>
</organism>
<dbReference type="GO" id="GO:1990140">
    <property type="term" value="C:molybdopterin synthase complex"/>
    <property type="evidence" value="ECO:0007669"/>
    <property type="project" value="UniProtKB-UniRule"/>
</dbReference>
<dbReference type="PANTHER" id="PTHR33359:SF1">
    <property type="entry name" value="MOLYBDOPTERIN SYNTHASE SULFUR CARRIER SUBUNIT"/>
    <property type="match status" value="1"/>
</dbReference>
<gene>
    <name evidence="5" type="primary">cnxG</name>
    <name evidence="6" type="ORF">NA56DRAFT_647075</name>
</gene>
<dbReference type="Pfam" id="PF02597">
    <property type="entry name" value="ThiS"/>
    <property type="match status" value="1"/>
</dbReference>
<comment type="PTM">
    <text evidence="5">C-terminal thiocarboxylation occurs in 2 steps, it is first acyl-adenylated (-COAMP) via the hesA/moeB/thiF part of UBA4, then thiocarboxylated (-COSH) via the rhodanese domain of UBA4.</text>
</comment>
<comment type="subcellular location">
    <subcellularLocation>
        <location evidence="5">Cytoplasm</location>
    </subcellularLocation>
</comment>
<dbReference type="HAMAP" id="MF_03051">
    <property type="entry name" value="MOCS2A"/>
    <property type="match status" value="1"/>
</dbReference>
<name>A0A2J6Q0J4_9HELO</name>
<dbReference type="InterPro" id="IPR012675">
    <property type="entry name" value="Beta-grasp_dom_sf"/>
</dbReference>
<dbReference type="InterPro" id="IPR016155">
    <property type="entry name" value="Mopterin_synth/thiamin_S_b"/>
</dbReference>
<evidence type="ECO:0000313" key="7">
    <source>
        <dbReference type="Proteomes" id="UP000235672"/>
    </source>
</evidence>
<keyword evidence="3 5" id="KW-0547">Nucleotide-binding</keyword>
<evidence type="ECO:0000256" key="2">
    <source>
        <dbReference type="ARBA" id="ARBA00022553"/>
    </source>
</evidence>
<dbReference type="GO" id="GO:0030366">
    <property type="term" value="F:molybdopterin synthase activity"/>
    <property type="evidence" value="ECO:0007669"/>
    <property type="project" value="UniProtKB-UniRule"/>
</dbReference>
<dbReference type="EMBL" id="KZ613488">
    <property type="protein sequence ID" value="PMD19782.1"/>
    <property type="molecule type" value="Genomic_DNA"/>
</dbReference>
<evidence type="ECO:0000256" key="1">
    <source>
        <dbReference type="ARBA" id="ARBA00022490"/>
    </source>
</evidence>